<comment type="caution">
    <text evidence="1">The sequence shown here is derived from an EMBL/GenBank/DDBJ whole genome shotgun (WGS) entry which is preliminary data.</text>
</comment>
<dbReference type="AlphaFoldDB" id="A0A0F9ARC5"/>
<name>A0A0F9ARC5_9ZZZZ</name>
<organism evidence="1">
    <name type="scientific">marine sediment metagenome</name>
    <dbReference type="NCBI Taxonomy" id="412755"/>
    <lineage>
        <taxon>unclassified sequences</taxon>
        <taxon>metagenomes</taxon>
        <taxon>ecological metagenomes</taxon>
    </lineage>
</organism>
<accession>A0A0F9ARC5</accession>
<protein>
    <submittedName>
        <fullName evidence="1">Uncharacterized protein</fullName>
    </submittedName>
</protein>
<proteinExistence type="predicted"/>
<feature type="non-terminal residue" evidence="1">
    <location>
        <position position="1"/>
    </location>
</feature>
<dbReference type="EMBL" id="LAZR01056177">
    <property type="protein sequence ID" value="KKK74741.1"/>
    <property type="molecule type" value="Genomic_DNA"/>
</dbReference>
<evidence type="ECO:0000313" key="1">
    <source>
        <dbReference type="EMBL" id="KKK74741.1"/>
    </source>
</evidence>
<reference evidence="1" key="1">
    <citation type="journal article" date="2015" name="Nature">
        <title>Complex archaea that bridge the gap between prokaryotes and eukaryotes.</title>
        <authorList>
            <person name="Spang A."/>
            <person name="Saw J.H."/>
            <person name="Jorgensen S.L."/>
            <person name="Zaremba-Niedzwiedzka K."/>
            <person name="Martijn J."/>
            <person name="Lind A.E."/>
            <person name="van Eijk R."/>
            <person name="Schleper C."/>
            <person name="Guy L."/>
            <person name="Ettema T.J."/>
        </authorList>
    </citation>
    <scope>NUCLEOTIDE SEQUENCE</scope>
</reference>
<gene>
    <name evidence="1" type="ORF">LCGC14_2880760</name>
</gene>
<sequence length="32" mass="3501">ILLLDIDKVFNLAEIEAINGSKDNIDDIIDSA</sequence>